<evidence type="ECO:0000313" key="4">
    <source>
        <dbReference type="Proteomes" id="UP000193689"/>
    </source>
</evidence>
<protein>
    <submittedName>
        <fullName evidence="3">Alpha/Beta hydrolase protein</fullName>
    </submittedName>
</protein>
<keyword evidence="3" id="KW-0378">Hydrolase</keyword>
<sequence length="346" mass="37897">MKVFSLFTSLALLGGAVVSARTGIIQTRDSIDNSSALPEDLNGSNFTYPWPVKLYKFTSQLQELEMAFMDVAPEVTPNGKTVALFHGKNFCGPTWESTIRVLTSLGYRVIATDQIGFCKSTKPERYQFSLQQFATNTNGLLNTLGIESATIMGHSVGGMLATRYGLMFPDQVDNLILVDPVGLEDYTALGVPYLPIDTNYVTEAASTYASIQGYENTTYYVGQWKEEYDVWVNMLVNIYHGSKAETYALNQAQIVDMVLTQPVSFEFGLLQPRTLLIVGDKDRTAIGAQWSPPEVAAKLGHFDVLGPQVAAQIPNGTLVSFPALGHAPQISSPDEFHAAVLDWLST</sequence>
<proteinExistence type="predicted"/>
<dbReference type="PRINTS" id="PR00111">
    <property type="entry name" value="ABHYDROLASE"/>
</dbReference>
<name>A0A1Y2D9G0_9PEZI</name>
<evidence type="ECO:0000313" key="3">
    <source>
        <dbReference type="EMBL" id="ORY55909.1"/>
    </source>
</evidence>
<dbReference type="PANTHER" id="PTHR43798">
    <property type="entry name" value="MONOACYLGLYCEROL LIPASE"/>
    <property type="match status" value="1"/>
</dbReference>
<dbReference type="OrthoDB" id="10249433at2759"/>
<dbReference type="Proteomes" id="UP000193689">
    <property type="component" value="Unassembled WGS sequence"/>
</dbReference>
<feature type="domain" description="AB hydrolase-1" evidence="2">
    <location>
        <begin position="82"/>
        <end position="199"/>
    </location>
</feature>
<accession>A0A1Y2D9G0</accession>
<dbReference type="GeneID" id="63769690"/>
<dbReference type="Pfam" id="PF00561">
    <property type="entry name" value="Abhydrolase_1"/>
    <property type="match status" value="1"/>
</dbReference>
<keyword evidence="4" id="KW-1185">Reference proteome</keyword>
<evidence type="ECO:0000259" key="2">
    <source>
        <dbReference type="Pfam" id="PF00561"/>
    </source>
</evidence>
<reference evidence="3 4" key="1">
    <citation type="submission" date="2016-07" db="EMBL/GenBank/DDBJ databases">
        <title>Pervasive Adenine N6-methylation of Active Genes in Fungi.</title>
        <authorList>
            <consortium name="DOE Joint Genome Institute"/>
            <person name="Mondo S.J."/>
            <person name="Dannebaum R.O."/>
            <person name="Kuo R.C."/>
            <person name="Labutti K."/>
            <person name="Haridas S."/>
            <person name="Kuo A."/>
            <person name="Salamov A."/>
            <person name="Ahrendt S.R."/>
            <person name="Lipzen A."/>
            <person name="Sullivan W."/>
            <person name="Andreopoulos W.B."/>
            <person name="Clum A."/>
            <person name="Lindquist E."/>
            <person name="Daum C."/>
            <person name="Ramamoorthy G.K."/>
            <person name="Gryganskyi A."/>
            <person name="Culley D."/>
            <person name="Magnuson J.K."/>
            <person name="James T.Y."/>
            <person name="O'Malley M.A."/>
            <person name="Stajich J.E."/>
            <person name="Spatafora J.W."/>
            <person name="Visel A."/>
            <person name="Grigoriev I.V."/>
        </authorList>
    </citation>
    <scope>NUCLEOTIDE SEQUENCE [LARGE SCALE GENOMIC DNA]</scope>
    <source>
        <strain evidence="3 4">CBS 129021</strain>
    </source>
</reference>
<dbReference type="GO" id="GO:0047372">
    <property type="term" value="F:monoacylglycerol lipase activity"/>
    <property type="evidence" value="ECO:0007669"/>
    <property type="project" value="TreeGrafter"/>
</dbReference>
<dbReference type="STRING" id="1141098.A0A1Y2D9G0"/>
<gene>
    <name evidence="3" type="ORF">BCR38DRAFT_121922</name>
</gene>
<dbReference type="InterPro" id="IPR029058">
    <property type="entry name" value="AB_hydrolase_fold"/>
</dbReference>
<organism evidence="3 4">
    <name type="scientific">Pseudomassariella vexata</name>
    <dbReference type="NCBI Taxonomy" id="1141098"/>
    <lineage>
        <taxon>Eukaryota</taxon>
        <taxon>Fungi</taxon>
        <taxon>Dikarya</taxon>
        <taxon>Ascomycota</taxon>
        <taxon>Pezizomycotina</taxon>
        <taxon>Sordariomycetes</taxon>
        <taxon>Xylariomycetidae</taxon>
        <taxon>Amphisphaeriales</taxon>
        <taxon>Pseudomassariaceae</taxon>
        <taxon>Pseudomassariella</taxon>
    </lineage>
</organism>
<keyword evidence="1" id="KW-0732">Signal</keyword>
<dbReference type="InterPro" id="IPR000073">
    <property type="entry name" value="AB_hydrolase_1"/>
</dbReference>
<dbReference type="PANTHER" id="PTHR43798:SF33">
    <property type="entry name" value="HYDROLASE, PUTATIVE (AFU_ORTHOLOGUE AFUA_2G14860)-RELATED"/>
    <property type="match status" value="1"/>
</dbReference>
<comment type="caution">
    <text evidence="3">The sequence shown here is derived from an EMBL/GenBank/DDBJ whole genome shotgun (WGS) entry which is preliminary data.</text>
</comment>
<feature type="signal peptide" evidence="1">
    <location>
        <begin position="1"/>
        <end position="20"/>
    </location>
</feature>
<dbReference type="RefSeq" id="XP_040709861.1">
    <property type="nucleotide sequence ID" value="XM_040853478.1"/>
</dbReference>
<feature type="chain" id="PRO_5013005601" evidence="1">
    <location>
        <begin position="21"/>
        <end position="346"/>
    </location>
</feature>
<dbReference type="InterPro" id="IPR050266">
    <property type="entry name" value="AB_hydrolase_sf"/>
</dbReference>
<dbReference type="SUPFAM" id="SSF53474">
    <property type="entry name" value="alpha/beta-Hydrolases"/>
    <property type="match status" value="1"/>
</dbReference>
<dbReference type="GO" id="GO:0046464">
    <property type="term" value="P:acylglycerol catabolic process"/>
    <property type="evidence" value="ECO:0007669"/>
    <property type="project" value="TreeGrafter"/>
</dbReference>
<dbReference type="EMBL" id="MCFJ01000025">
    <property type="protein sequence ID" value="ORY55909.1"/>
    <property type="molecule type" value="Genomic_DNA"/>
</dbReference>
<dbReference type="GO" id="GO:0016020">
    <property type="term" value="C:membrane"/>
    <property type="evidence" value="ECO:0007669"/>
    <property type="project" value="TreeGrafter"/>
</dbReference>
<dbReference type="Gene3D" id="3.40.50.1820">
    <property type="entry name" value="alpha/beta hydrolase"/>
    <property type="match status" value="1"/>
</dbReference>
<dbReference type="InParanoid" id="A0A1Y2D9G0"/>
<evidence type="ECO:0000256" key="1">
    <source>
        <dbReference type="SAM" id="SignalP"/>
    </source>
</evidence>
<dbReference type="AlphaFoldDB" id="A0A1Y2D9G0"/>